<proteinExistence type="predicted"/>
<reference evidence="3 4" key="1">
    <citation type="submission" date="2022-12" db="EMBL/GenBank/DDBJ databases">
        <title>Genomic features and morphological characterization of a novel Knufia sp. strain isolated from spacecraft assembly facility.</title>
        <authorList>
            <person name="Teixeira M."/>
            <person name="Chander A.M."/>
            <person name="Stajich J.E."/>
            <person name="Venkateswaran K."/>
        </authorList>
    </citation>
    <scope>NUCLEOTIDE SEQUENCE [LARGE SCALE GENOMIC DNA]</scope>
    <source>
        <strain evidence="3 4">FJI-L2-BK-P2</strain>
    </source>
</reference>
<organism evidence="3 4">
    <name type="scientific">Knufia fluminis</name>
    <dbReference type="NCBI Taxonomy" id="191047"/>
    <lineage>
        <taxon>Eukaryota</taxon>
        <taxon>Fungi</taxon>
        <taxon>Dikarya</taxon>
        <taxon>Ascomycota</taxon>
        <taxon>Pezizomycotina</taxon>
        <taxon>Eurotiomycetes</taxon>
        <taxon>Chaetothyriomycetidae</taxon>
        <taxon>Chaetothyriales</taxon>
        <taxon>Trichomeriaceae</taxon>
        <taxon>Knufia</taxon>
    </lineage>
</organism>
<evidence type="ECO:0000256" key="1">
    <source>
        <dbReference type="SAM" id="MobiDB-lite"/>
    </source>
</evidence>
<keyword evidence="2" id="KW-0812">Transmembrane</keyword>
<keyword evidence="2" id="KW-1133">Transmembrane helix</keyword>
<dbReference type="AlphaFoldDB" id="A0AAN8ECI3"/>
<gene>
    <name evidence="3" type="ORF">OHC33_007992</name>
</gene>
<feature type="transmembrane region" description="Helical" evidence="2">
    <location>
        <begin position="6"/>
        <end position="32"/>
    </location>
</feature>
<keyword evidence="2" id="KW-0472">Membrane</keyword>
<sequence>MDEDIILPILFLCFFILFPFGVVFSVTACIAASRTRVWKKKQASQANIEAEPLAPTEEEEDDFLDTEDEADYHKQKVEERADMLLTPRQKFRKELKKAWSGNQKDAQKQREREERRKLAKAVAREVERRERRRNRQENHAAGSSNETEGLPSYNNAVAGDRKQ</sequence>
<name>A0AAN8ECI3_9EURO</name>
<feature type="compositionally biased region" description="Basic and acidic residues" evidence="1">
    <location>
        <begin position="105"/>
        <end position="129"/>
    </location>
</feature>
<accession>A0AAN8ECI3</accession>
<protein>
    <submittedName>
        <fullName evidence="3">Uncharacterized protein</fullName>
    </submittedName>
</protein>
<evidence type="ECO:0000313" key="3">
    <source>
        <dbReference type="EMBL" id="KAK5950920.1"/>
    </source>
</evidence>
<evidence type="ECO:0000313" key="4">
    <source>
        <dbReference type="Proteomes" id="UP001316803"/>
    </source>
</evidence>
<dbReference type="Proteomes" id="UP001316803">
    <property type="component" value="Unassembled WGS sequence"/>
</dbReference>
<comment type="caution">
    <text evidence="3">The sequence shown here is derived from an EMBL/GenBank/DDBJ whole genome shotgun (WGS) entry which is preliminary data.</text>
</comment>
<dbReference type="EMBL" id="JAKLMC020000023">
    <property type="protein sequence ID" value="KAK5950920.1"/>
    <property type="molecule type" value="Genomic_DNA"/>
</dbReference>
<feature type="region of interest" description="Disordered" evidence="1">
    <location>
        <begin position="44"/>
        <end position="163"/>
    </location>
</feature>
<feature type="compositionally biased region" description="Basic and acidic residues" evidence="1">
    <location>
        <begin position="71"/>
        <end position="82"/>
    </location>
</feature>
<keyword evidence="4" id="KW-1185">Reference proteome</keyword>
<evidence type="ECO:0000256" key="2">
    <source>
        <dbReference type="SAM" id="Phobius"/>
    </source>
</evidence>
<feature type="compositionally biased region" description="Polar residues" evidence="1">
    <location>
        <begin position="142"/>
        <end position="155"/>
    </location>
</feature>
<feature type="compositionally biased region" description="Acidic residues" evidence="1">
    <location>
        <begin position="56"/>
        <end position="70"/>
    </location>
</feature>